<keyword evidence="4" id="KW-0235">DNA replication</keyword>
<dbReference type="GO" id="GO:0006270">
    <property type="term" value="P:DNA replication initiation"/>
    <property type="evidence" value="ECO:0007669"/>
    <property type="project" value="TreeGrafter"/>
</dbReference>
<dbReference type="Pfam" id="PF04042">
    <property type="entry name" value="DNA_pol_E_B"/>
    <property type="match status" value="1"/>
</dbReference>
<dbReference type="AlphaFoldDB" id="A0A0G4F6V7"/>
<evidence type="ECO:0000313" key="10">
    <source>
        <dbReference type="Proteomes" id="UP000041254"/>
    </source>
</evidence>
<dbReference type="InterPro" id="IPR016722">
    <property type="entry name" value="DNA_pol_alpha_bsu"/>
</dbReference>
<evidence type="ECO:0000256" key="1">
    <source>
        <dbReference type="ARBA" id="ARBA00004123"/>
    </source>
</evidence>
<dbReference type="Pfam" id="PF22062">
    <property type="entry name" value="OB_DPOA2"/>
    <property type="match status" value="1"/>
</dbReference>
<evidence type="ECO:0000256" key="6">
    <source>
        <dbReference type="SAM" id="MobiDB-lite"/>
    </source>
</evidence>
<dbReference type="VEuPathDB" id="CryptoDB:Vbra_3043"/>
<evidence type="ECO:0000313" key="9">
    <source>
        <dbReference type="EMBL" id="CEM07858.1"/>
    </source>
</evidence>
<sequence length="770" mass="84265">MQKALSTTQIQTLWTEFDRIARQAGLSRESFVKGFKTQSKGKDVTQENLEAFKQYVRQHRNDGRRGRYNVSKPADQQRQQPQHQQLDRNDNGGTRPANQQQEKPRAKTSPGGEREGSGGGGGGVSGSPPVNGARSRAANRGGAKTPQQRPPQQQHRKGSGPPAAAAAAAASGGGSSGAAAAAAAAASSSPAPSPVVDLSTAGVGIFSPLAARRGAPLPHKQPKKPDHQQQGSRATVYSLNSDKLDGLEGRMTPYDQQRLKITVLPSIEQYEDHDGVGFGCRCPYAYKWMAADARTRSKTTDERVHMMCKALKDHLEDDSETADTFDAAQVGDTRQSDVWVFGRIVADSESGPLNAASCLLEGDRHYSNGDRVELKIADDVRCVLFPGQVVAAWGMGERVGSGIGRFTAKKIVCGLPSPSPTLPLQTLRRSSDETYGGKPLHIAVATGPFVLPGTLDYTPLDRLLAQLSMSRPRLLVLMGPFVDARNEQVAAGALVEKREPDEDNVDMTRDDDQLTSYLCYEEVYRRVFEKIDAFRRGEENVSPIQVAIMPSLHDVGQCYPLPQPAFDLASFREALDVSHFPLEEDTQQMDTGSTPKVLWLSNPCRMMLGNELEIAMTSCDIIGPIMGRRFMKGEGSSFDRCFEAFLGQRSFFPLDPPYHGQQHSHQIEFGQVHSMQFDMAGVAKNPPHMFIFASSHISPFARVAQERVFVNTGLYDGTKPFVCTDIFIYPPILDTQDGEGDAAMMDESATVRVRLPERVRVDITRVDMAE</sequence>
<comment type="similarity">
    <text evidence="2">Belongs to the DNA polymerase alpha subunit B family.</text>
</comment>
<dbReference type="OMA" id="CERMRIV"/>
<dbReference type="InterPro" id="IPR054300">
    <property type="entry name" value="OB_DPOA2"/>
</dbReference>
<evidence type="ECO:0000259" key="7">
    <source>
        <dbReference type="Pfam" id="PF04042"/>
    </source>
</evidence>
<evidence type="ECO:0000256" key="3">
    <source>
        <dbReference type="ARBA" id="ARBA00018596"/>
    </source>
</evidence>
<dbReference type="Gene3D" id="3.60.21.60">
    <property type="match status" value="1"/>
</dbReference>
<evidence type="ECO:0000259" key="8">
    <source>
        <dbReference type="Pfam" id="PF22062"/>
    </source>
</evidence>
<feature type="domain" description="DNA polymerase alpha subunit B OB" evidence="8">
    <location>
        <begin position="299"/>
        <end position="395"/>
    </location>
</feature>
<proteinExistence type="inferred from homology"/>
<dbReference type="FunCoup" id="A0A0G4F6V7">
    <property type="interactions" value="217"/>
</dbReference>
<dbReference type="STRING" id="1169540.A0A0G4F6V7"/>
<feature type="region of interest" description="Disordered" evidence="6">
    <location>
        <begin position="213"/>
        <end position="234"/>
    </location>
</feature>
<name>A0A0G4F6V7_VITBC</name>
<feature type="domain" description="DNA polymerase alpha/delta/epsilon subunit B" evidence="7">
    <location>
        <begin position="442"/>
        <end position="696"/>
    </location>
</feature>
<keyword evidence="5" id="KW-0539">Nucleus</keyword>
<reference evidence="9 10" key="1">
    <citation type="submission" date="2014-11" db="EMBL/GenBank/DDBJ databases">
        <authorList>
            <person name="Zhu J."/>
            <person name="Qi W."/>
            <person name="Song R."/>
        </authorList>
    </citation>
    <scope>NUCLEOTIDE SEQUENCE [LARGE SCALE GENOMIC DNA]</scope>
</reference>
<dbReference type="PANTHER" id="PTHR23061:SF12">
    <property type="entry name" value="DNA POLYMERASE ALPHA SUBUNIT B"/>
    <property type="match status" value="1"/>
</dbReference>
<dbReference type="PANTHER" id="PTHR23061">
    <property type="entry name" value="DNA POLYMERASE 2 ALPHA 70 KDA SUBUNIT"/>
    <property type="match status" value="1"/>
</dbReference>
<comment type="subcellular location">
    <subcellularLocation>
        <location evidence="1">Nucleus</location>
    </subcellularLocation>
</comment>
<organism evidence="9 10">
    <name type="scientific">Vitrella brassicaformis (strain CCMP3155)</name>
    <dbReference type="NCBI Taxonomy" id="1169540"/>
    <lineage>
        <taxon>Eukaryota</taxon>
        <taxon>Sar</taxon>
        <taxon>Alveolata</taxon>
        <taxon>Colpodellida</taxon>
        <taxon>Vitrellaceae</taxon>
        <taxon>Vitrella</taxon>
    </lineage>
</organism>
<feature type="compositionally biased region" description="Low complexity" evidence="6">
    <location>
        <begin position="126"/>
        <end position="170"/>
    </location>
</feature>
<evidence type="ECO:0000256" key="2">
    <source>
        <dbReference type="ARBA" id="ARBA00007299"/>
    </source>
</evidence>
<dbReference type="Proteomes" id="UP000041254">
    <property type="component" value="Unassembled WGS sequence"/>
</dbReference>
<dbReference type="PhylomeDB" id="A0A0G4F6V7"/>
<keyword evidence="10" id="KW-1185">Reference proteome</keyword>
<dbReference type="InterPro" id="IPR007185">
    <property type="entry name" value="DNA_pol_a/d/e_bsu"/>
</dbReference>
<feature type="region of interest" description="Disordered" evidence="6">
    <location>
        <begin position="57"/>
        <end position="175"/>
    </location>
</feature>
<evidence type="ECO:0000256" key="5">
    <source>
        <dbReference type="ARBA" id="ARBA00023242"/>
    </source>
</evidence>
<dbReference type="InParanoid" id="A0A0G4F6V7"/>
<gene>
    <name evidence="9" type="ORF">Vbra_3043</name>
</gene>
<dbReference type="OrthoDB" id="336885at2759"/>
<dbReference type="GO" id="GO:0003677">
    <property type="term" value="F:DNA binding"/>
    <property type="evidence" value="ECO:0007669"/>
    <property type="project" value="InterPro"/>
</dbReference>
<evidence type="ECO:0000256" key="4">
    <source>
        <dbReference type="ARBA" id="ARBA00022705"/>
    </source>
</evidence>
<protein>
    <recommendedName>
        <fullName evidence="3">DNA polymerase alpha subunit B</fullName>
    </recommendedName>
</protein>
<dbReference type="EMBL" id="CDMY01000379">
    <property type="protein sequence ID" value="CEM07858.1"/>
    <property type="molecule type" value="Genomic_DNA"/>
</dbReference>
<accession>A0A0G4F6V7</accession>
<dbReference type="GO" id="GO:0005658">
    <property type="term" value="C:alpha DNA polymerase:primase complex"/>
    <property type="evidence" value="ECO:0007669"/>
    <property type="project" value="TreeGrafter"/>
</dbReference>